<dbReference type="STRING" id="1122190.GCA_000621105_01767"/>
<dbReference type="InterPro" id="IPR000843">
    <property type="entry name" value="HTH_LacI"/>
</dbReference>
<dbReference type="GO" id="GO:0000976">
    <property type="term" value="F:transcription cis-regulatory region binding"/>
    <property type="evidence" value="ECO:0007669"/>
    <property type="project" value="TreeGrafter"/>
</dbReference>
<dbReference type="InterPro" id="IPR010982">
    <property type="entry name" value="Lambda_DNA-bd_dom_sf"/>
</dbReference>
<name>A0A011LYP1_9PAST</name>
<dbReference type="GO" id="GO:0009750">
    <property type="term" value="P:response to fructose"/>
    <property type="evidence" value="ECO:0007669"/>
    <property type="project" value="InterPro"/>
</dbReference>
<dbReference type="CDD" id="cd06274">
    <property type="entry name" value="PBP1_FruR"/>
    <property type="match status" value="1"/>
</dbReference>
<dbReference type="SUPFAM" id="SSF47413">
    <property type="entry name" value="lambda repressor-like DNA-binding domains"/>
    <property type="match status" value="1"/>
</dbReference>
<dbReference type="NCBIfam" id="TIGR02417">
    <property type="entry name" value="fruct_sucro_rep"/>
    <property type="match status" value="1"/>
</dbReference>
<dbReference type="PROSITE" id="PS00356">
    <property type="entry name" value="HTH_LACI_1"/>
    <property type="match status" value="1"/>
</dbReference>
<reference evidence="6 7" key="1">
    <citation type="journal article" date="2014" name="Genome Announc.">
        <title>Genome Sequence of a Presumptive Mannheimia haemolytica Strain with an A1/A6-Cross-Reactive Serotype from a White-Tailed Deer (Odocoileus virginianus).</title>
        <authorList>
            <person name="Lawrence P.K."/>
            <person name="Bey R.F."/>
            <person name="Wiener B."/>
            <person name="Kittichotirat W."/>
            <person name="Bumgarner R.E."/>
        </authorList>
    </citation>
    <scope>NUCLEOTIDE SEQUENCE [LARGE SCALE GENOMIC DNA]</scope>
    <source>
        <strain evidence="6 7">PKL10</strain>
    </source>
</reference>
<keyword evidence="2" id="KW-0805">Transcription regulation</keyword>
<dbReference type="Gene3D" id="3.40.50.2300">
    <property type="match status" value="2"/>
</dbReference>
<dbReference type="InterPro" id="IPR025997">
    <property type="entry name" value="SBP_2_dom"/>
</dbReference>
<dbReference type="Proteomes" id="UP000054123">
    <property type="component" value="Unassembled WGS sequence"/>
</dbReference>
<dbReference type="Pfam" id="PF13407">
    <property type="entry name" value="Peripla_BP_4"/>
    <property type="match status" value="1"/>
</dbReference>
<evidence type="ECO:0000256" key="1">
    <source>
        <dbReference type="ARBA" id="ARBA00022491"/>
    </source>
</evidence>
<dbReference type="PANTHER" id="PTHR30146:SF45">
    <property type="entry name" value="CATABOLITE REPRESSOR_ACTIVATOR"/>
    <property type="match status" value="1"/>
</dbReference>
<evidence type="ECO:0000256" key="4">
    <source>
        <dbReference type="ARBA" id="ARBA00023163"/>
    </source>
</evidence>
<feature type="domain" description="HTH lacI-type" evidence="5">
    <location>
        <begin position="8"/>
        <end position="65"/>
    </location>
</feature>
<keyword evidence="7" id="KW-1185">Reference proteome</keyword>
<gene>
    <name evidence="6" type="ORF">AK33_06475</name>
</gene>
<dbReference type="GO" id="GO:0003700">
    <property type="term" value="F:DNA-binding transcription factor activity"/>
    <property type="evidence" value="ECO:0007669"/>
    <property type="project" value="TreeGrafter"/>
</dbReference>
<dbReference type="EMBL" id="JANJ01000004">
    <property type="protein sequence ID" value="EXI62353.1"/>
    <property type="molecule type" value="Genomic_DNA"/>
</dbReference>
<proteinExistence type="predicted"/>
<dbReference type="SMART" id="SM00354">
    <property type="entry name" value="HTH_LACI"/>
    <property type="match status" value="1"/>
</dbReference>
<dbReference type="PROSITE" id="PS50932">
    <property type="entry name" value="HTH_LACI_2"/>
    <property type="match status" value="1"/>
</dbReference>
<evidence type="ECO:0000313" key="7">
    <source>
        <dbReference type="Proteomes" id="UP000054123"/>
    </source>
</evidence>
<organism evidence="6 7">
    <name type="scientific">Mannheimia granulomatis</name>
    <dbReference type="NCBI Taxonomy" id="85402"/>
    <lineage>
        <taxon>Bacteria</taxon>
        <taxon>Pseudomonadati</taxon>
        <taxon>Pseudomonadota</taxon>
        <taxon>Gammaproteobacteria</taxon>
        <taxon>Pasteurellales</taxon>
        <taxon>Pasteurellaceae</taxon>
        <taxon>Mannheimia</taxon>
    </lineage>
</organism>
<dbReference type="CDD" id="cd01392">
    <property type="entry name" value="HTH_LacI"/>
    <property type="match status" value="1"/>
</dbReference>
<dbReference type="InterPro" id="IPR012781">
    <property type="entry name" value="Fruct_sucro_rep"/>
</dbReference>
<dbReference type="Pfam" id="PF00356">
    <property type="entry name" value="LacI"/>
    <property type="match status" value="1"/>
</dbReference>
<keyword evidence="3" id="KW-0238">DNA-binding</keyword>
<keyword evidence="4" id="KW-0804">Transcription</keyword>
<dbReference type="SUPFAM" id="SSF53822">
    <property type="entry name" value="Periplasmic binding protein-like I"/>
    <property type="match status" value="1"/>
</dbReference>
<dbReference type="InterPro" id="IPR028082">
    <property type="entry name" value="Peripla_BP_I"/>
</dbReference>
<dbReference type="AlphaFoldDB" id="A0A011LYP1"/>
<sequence length="340" mass="38852">MSVDKKRLTLSDIAKLSGVSKTTASIILNERGDDFRIKPETCQKVKNIAKKYGYRANVYAKALQAKRTNVIGLVIPDFTNYGFALTAKSLERLCRDNGLQLVIACSDDNPEQEKRAIEQLLDRRVDVLLTAPTHNDPTYYHNVVQYAPMLHLDRYISELNIPSITSNDTESISMLVENIVRAYQPKEFFYLGGQLSLSPSQNRLKGFLEGLTQSHLAIEEDWILHKDYQPESGYQMFAQMVEKLGRLPEAVFTASFTLLEGVMRYLTEHKQIDKLITQELHLATFDDHHLLNALPFHIHSIQQDHDKIAQHAFLLIQQKLAGKKVESVKVDCEILWRKSI</sequence>
<evidence type="ECO:0000259" key="5">
    <source>
        <dbReference type="PROSITE" id="PS50932"/>
    </source>
</evidence>
<dbReference type="PATRIC" id="fig|1450449.3.peg.1268"/>
<dbReference type="PANTHER" id="PTHR30146">
    <property type="entry name" value="LACI-RELATED TRANSCRIPTIONAL REPRESSOR"/>
    <property type="match status" value="1"/>
</dbReference>
<comment type="caution">
    <text evidence="6">The sequence shown here is derived from an EMBL/GenBank/DDBJ whole genome shotgun (WGS) entry which is preliminary data.</text>
</comment>
<dbReference type="Gene3D" id="1.10.260.40">
    <property type="entry name" value="lambda repressor-like DNA-binding domains"/>
    <property type="match status" value="1"/>
</dbReference>
<evidence type="ECO:0000256" key="3">
    <source>
        <dbReference type="ARBA" id="ARBA00023125"/>
    </source>
</evidence>
<evidence type="ECO:0000256" key="2">
    <source>
        <dbReference type="ARBA" id="ARBA00023015"/>
    </source>
</evidence>
<accession>A0A011LYP1</accession>
<keyword evidence="1" id="KW-0678">Repressor</keyword>
<protein>
    <submittedName>
        <fullName evidence="6">Protein ScrR</fullName>
    </submittedName>
</protein>
<evidence type="ECO:0000313" key="6">
    <source>
        <dbReference type="EMBL" id="EXI62353.1"/>
    </source>
</evidence>